<accession>A0A7J6V950</accession>
<dbReference type="Proteomes" id="UP000554482">
    <property type="component" value="Unassembled WGS sequence"/>
</dbReference>
<dbReference type="EMBL" id="JABWDY010036131">
    <property type="protein sequence ID" value="KAF5181483.1"/>
    <property type="molecule type" value="Genomic_DNA"/>
</dbReference>
<evidence type="ECO:0000256" key="1">
    <source>
        <dbReference type="SAM" id="MobiDB-lite"/>
    </source>
</evidence>
<sequence length="195" mass="22156">MTTTRERIQTNNMLEDEDKSGVDKEVSTRIIRNGRNLRSTSNTELLFCQNSFDALTEEGEMENNLEEDNGSVTGFSRVLETPNEVVGQMTDLGGPINTQRRGRSQESIKQKYKQVGPRGGSLGFNHSLVLSKRIEWQAYRRSTIRNKTDKAQHKEVKARDKSKGRTPNNSQMRKPGGMEMENTDQVVSVMTEEKE</sequence>
<comment type="caution">
    <text evidence="2">The sequence shown here is derived from an EMBL/GenBank/DDBJ whole genome shotgun (WGS) entry which is preliminary data.</text>
</comment>
<feature type="compositionally biased region" description="Basic and acidic residues" evidence="1">
    <location>
        <begin position="146"/>
        <end position="163"/>
    </location>
</feature>
<name>A0A7J6V950_THATH</name>
<keyword evidence="3" id="KW-1185">Reference proteome</keyword>
<feature type="region of interest" description="Disordered" evidence="1">
    <location>
        <begin position="145"/>
        <end position="195"/>
    </location>
</feature>
<evidence type="ECO:0000313" key="3">
    <source>
        <dbReference type="Proteomes" id="UP000554482"/>
    </source>
</evidence>
<reference evidence="2 3" key="1">
    <citation type="submission" date="2020-06" db="EMBL/GenBank/DDBJ databases">
        <title>Transcriptomic and genomic resources for Thalictrum thalictroides and T. hernandezii: Facilitating candidate gene discovery in an emerging model plant lineage.</title>
        <authorList>
            <person name="Arias T."/>
            <person name="Riano-Pachon D.M."/>
            <person name="Di Stilio V.S."/>
        </authorList>
    </citation>
    <scope>NUCLEOTIDE SEQUENCE [LARGE SCALE GENOMIC DNA]</scope>
    <source>
        <strain evidence="3">cv. WT478/WT964</strain>
        <tissue evidence="2">Leaves</tissue>
    </source>
</reference>
<evidence type="ECO:0000313" key="2">
    <source>
        <dbReference type="EMBL" id="KAF5181483.1"/>
    </source>
</evidence>
<dbReference type="AlphaFoldDB" id="A0A7J6V950"/>
<gene>
    <name evidence="2" type="ORF">FRX31_028930</name>
</gene>
<protein>
    <submittedName>
        <fullName evidence="2">Uncharacterized protein</fullName>
    </submittedName>
</protein>
<organism evidence="2 3">
    <name type="scientific">Thalictrum thalictroides</name>
    <name type="common">Rue-anemone</name>
    <name type="synonym">Anemone thalictroides</name>
    <dbReference type="NCBI Taxonomy" id="46969"/>
    <lineage>
        <taxon>Eukaryota</taxon>
        <taxon>Viridiplantae</taxon>
        <taxon>Streptophyta</taxon>
        <taxon>Embryophyta</taxon>
        <taxon>Tracheophyta</taxon>
        <taxon>Spermatophyta</taxon>
        <taxon>Magnoliopsida</taxon>
        <taxon>Ranunculales</taxon>
        <taxon>Ranunculaceae</taxon>
        <taxon>Thalictroideae</taxon>
        <taxon>Thalictrum</taxon>
    </lineage>
</organism>
<feature type="region of interest" description="Disordered" evidence="1">
    <location>
        <begin position="1"/>
        <end position="20"/>
    </location>
</feature>
<feature type="region of interest" description="Disordered" evidence="1">
    <location>
        <begin position="87"/>
        <end position="122"/>
    </location>
</feature>
<proteinExistence type="predicted"/>